<dbReference type="RefSeq" id="WP_201631721.1">
    <property type="nucleotide sequence ID" value="NZ_JAEQNB010000001.1"/>
</dbReference>
<evidence type="ECO:0000313" key="4">
    <source>
        <dbReference type="Proteomes" id="UP000602284"/>
    </source>
</evidence>
<dbReference type="PANTHER" id="PTHR40032">
    <property type="entry name" value="EXPORTED PROTEIN-RELATED"/>
    <property type="match status" value="1"/>
</dbReference>
<proteinExistence type="predicted"/>
<feature type="chain" id="PRO_5045683212" evidence="1">
    <location>
        <begin position="27"/>
        <end position="365"/>
    </location>
</feature>
<dbReference type="EMBL" id="JAEQNB010000001">
    <property type="protein sequence ID" value="MBL0386014.1"/>
    <property type="molecule type" value="Genomic_DNA"/>
</dbReference>
<reference evidence="3 4" key="1">
    <citation type="submission" date="2021-01" db="EMBL/GenBank/DDBJ databases">
        <title>Tumebacillus sp. strain ITR2 16S ribosomal RNA gene Genome sequencing and assembly.</title>
        <authorList>
            <person name="Kang M."/>
        </authorList>
    </citation>
    <scope>NUCLEOTIDE SEQUENCE [LARGE SCALE GENOMIC DNA]</scope>
    <source>
        <strain evidence="3 4">ITR2</strain>
    </source>
</reference>
<keyword evidence="4" id="KW-1185">Reference proteome</keyword>
<dbReference type="PANTHER" id="PTHR40032:SF1">
    <property type="entry name" value="EXPORTED PROTEIN"/>
    <property type="match status" value="1"/>
</dbReference>
<feature type="domain" description="Putative amidase" evidence="2">
    <location>
        <begin position="213"/>
        <end position="359"/>
    </location>
</feature>
<feature type="signal peptide" evidence="1">
    <location>
        <begin position="1"/>
        <end position="26"/>
    </location>
</feature>
<comment type="caution">
    <text evidence="3">The sequence shown here is derived from an EMBL/GenBank/DDBJ whole genome shotgun (WGS) entry which is preliminary data.</text>
</comment>
<evidence type="ECO:0000259" key="2">
    <source>
        <dbReference type="Pfam" id="PF12671"/>
    </source>
</evidence>
<sequence length="365" mass="39741">MKKALLAVLVAGAVLGTAATAGSASAASLSPADVVKATLVDRSAALQGSNFIAGDALDMHYNVASSKLKAHEQQRVQGLRKQLQATWPGKIVSIKSTPSIADTTVNGKTATVKAYDEMEIVWIPFNDDHTETLVAKGPNGEITSKFGTWHDVTLSNDGNNWSIQADSYDEGPGLTKSPDYVAPKASPLDSYQPTSLNQPGATSQPYTLYSWTYNHQAAANYADTYWSSYNSGYKNFNSVGGDCANFVSQSLRAGGQPDDGSWYYRNNGGSTADDAWTYAWVNNQGLRDWARNTSRGIAYTDYSQLMVGDIVNYDWDWNGTYDHVTIIVQAGANALIDSHNNDRYHVPYNYGSSQGMSFTHLYTWP</sequence>
<dbReference type="Proteomes" id="UP000602284">
    <property type="component" value="Unassembled WGS sequence"/>
</dbReference>
<organism evidence="3 4">
    <name type="scientific">Tumebacillus amylolyticus</name>
    <dbReference type="NCBI Taxonomy" id="2801339"/>
    <lineage>
        <taxon>Bacteria</taxon>
        <taxon>Bacillati</taxon>
        <taxon>Bacillota</taxon>
        <taxon>Bacilli</taxon>
        <taxon>Bacillales</taxon>
        <taxon>Alicyclobacillaceae</taxon>
        <taxon>Tumebacillus</taxon>
    </lineage>
</organism>
<name>A0ABS1J7I6_9BACL</name>
<accession>A0ABS1J7I6</accession>
<keyword evidence="1" id="KW-0732">Signal</keyword>
<gene>
    <name evidence="3" type="ORF">JJB07_05050</name>
</gene>
<dbReference type="InterPro" id="IPR024301">
    <property type="entry name" value="Amidase_6"/>
</dbReference>
<evidence type="ECO:0000313" key="3">
    <source>
        <dbReference type="EMBL" id="MBL0386014.1"/>
    </source>
</evidence>
<dbReference type="Pfam" id="PF12671">
    <property type="entry name" value="Amidase_6"/>
    <property type="match status" value="1"/>
</dbReference>
<evidence type="ECO:0000256" key="1">
    <source>
        <dbReference type="SAM" id="SignalP"/>
    </source>
</evidence>
<protein>
    <submittedName>
        <fullName evidence="3">Amidase domain-containing protein</fullName>
    </submittedName>
</protein>